<evidence type="ECO:0000256" key="8">
    <source>
        <dbReference type="ARBA" id="ARBA00022737"/>
    </source>
</evidence>
<keyword evidence="9" id="KW-0315">Glutamine amidotransferase</keyword>
<dbReference type="Gene3D" id="3.40.50.10490">
    <property type="entry name" value="Glucose-6-phosphate isomerase like protein, domain 1"/>
    <property type="match status" value="2"/>
</dbReference>
<dbReference type="GO" id="GO:0006047">
    <property type="term" value="P:UDP-N-acetylglucosamine metabolic process"/>
    <property type="evidence" value="ECO:0007669"/>
    <property type="project" value="TreeGrafter"/>
</dbReference>
<dbReference type="Pfam" id="PF13522">
    <property type="entry name" value="GATase_6"/>
    <property type="match status" value="1"/>
</dbReference>
<dbReference type="InterPro" id="IPR005855">
    <property type="entry name" value="GFAT"/>
</dbReference>
<dbReference type="PANTHER" id="PTHR10937:SF0">
    <property type="entry name" value="GLUTAMINE--FRUCTOSE-6-PHOSPHATE TRANSAMINASE (ISOMERIZING)"/>
    <property type="match status" value="1"/>
</dbReference>
<dbReference type="InterPro" id="IPR001347">
    <property type="entry name" value="SIS_dom"/>
</dbReference>
<evidence type="ECO:0000256" key="5">
    <source>
        <dbReference type="ARBA" id="ARBA00022490"/>
    </source>
</evidence>
<evidence type="ECO:0000259" key="13">
    <source>
        <dbReference type="PROSITE" id="PS51464"/>
    </source>
</evidence>
<evidence type="ECO:0000256" key="11">
    <source>
        <dbReference type="SAM" id="Coils"/>
    </source>
</evidence>
<dbReference type="CDD" id="cd05008">
    <property type="entry name" value="SIS_GlmS_GlmD_1"/>
    <property type="match status" value="1"/>
</dbReference>
<evidence type="ECO:0000259" key="12">
    <source>
        <dbReference type="PROSITE" id="PS51278"/>
    </source>
</evidence>
<feature type="active site" description="For Fru-6P isomerization activity" evidence="10">
    <location>
        <position position="603"/>
    </location>
</feature>
<evidence type="ECO:0000256" key="2">
    <source>
        <dbReference type="ARBA" id="ARBA00004496"/>
    </source>
</evidence>
<dbReference type="NCBIfam" id="TIGR01135">
    <property type="entry name" value="glmS"/>
    <property type="match status" value="1"/>
</dbReference>
<comment type="catalytic activity">
    <reaction evidence="1 10">
        <text>D-fructose 6-phosphate + L-glutamine = D-glucosamine 6-phosphate + L-glutamate</text>
        <dbReference type="Rhea" id="RHEA:13237"/>
        <dbReference type="ChEBI" id="CHEBI:29985"/>
        <dbReference type="ChEBI" id="CHEBI:58359"/>
        <dbReference type="ChEBI" id="CHEBI:58725"/>
        <dbReference type="ChEBI" id="CHEBI:61527"/>
        <dbReference type="EC" id="2.6.1.16"/>
    </reaction>
</comment>
<feature type="domain" description="Glutamine amidotransferase type-2" evidence="12">
    <location>
        <begin position="2"/>
        <end position="218"/>
    </location>
</feature>
<evidence type="ECO:0000256" key="7">
    <source>
        <dbReference type="ARBA" id="ARBA00022679"/>
    </source>
</evidence>
<comment type="caution">
    <text evidence="14">The sequence shown here is derived from an EMBL/GenBank/DDBJ whole genome shotgun (WGS) entry which is preliminary data.</text>
</comment>
<sequence>MCGIIGYVGDEQKAMEVILDGLSKLEYRGYDSAGLAIIEDGKIFIEKKSGKLENLKQALEKKEEKAYIGIGHTRWATHGNPTDENSHPHFSNDRKVAVVHNGIIENYLELKEELIKEGYNFNSQTDSEVVAHLFSKYYSGDMLETMMKVREKIRGSYALGIIDSENPDKLVCTRKESPLIIGLGDGKNFIASDVPAILKYTREVIFLENNEMAIIEKDRVSVYNSQGKKLEKSITKIEWDMEQASKGGYPHFMLKEIEEQPNVIEKTLEVYTNYDGKVDFSSSLKELDLSKIEEIYIVACGTAYHAGLQGAYFFKKISGIKTDVDIASEFRYSDPFIDEKSLVIFISQSGETLDTIMAMKMAKSKGAKTLAITNVLGSTISREADMVIYTLAGPEISVASTKAYTAQVTLFYLLALYFGERKRSITSNFYNSYLDMLHKLSNEVEKVIENKENVREVAKKIKNKMNGFFIGRGIDDKCAREGSLKMKEITYIHTEAFSAGELKHGTIALIEEGTMVVAIATQEDMLEKMISNIKEVKARGAYVITLTKEKYKNVAEISDEIITIENIEDILAPTVANIVLQLLAYYTAVEKGLDVDKPRNLAKSVTVE</sequence>
<dbReference type="PROSITE" id="PS51464">
    <property type="entry name" value="SIS"/>
    <property type="match status" value="2"/>
</dbReference>
<dbReference type="EMBL" id="QRHL01000006">
    <property type="protein sequence ID" value="RHF72981.1"/>
    <property type="molecule type" value="Genomic_DNA"/>
</dbReference>
<dbReference type="RefSeq" id="WP_118234247.1">
    <property type="nucleotide sequence ID" value="NZ_QRHL01000006.1"/>
</dbReference>
<organism evidence="14 15">
    <name type="scientific">Fusobacterium mortiferum</name>
    <dbReference type="NCBI Taxonomy" id="850"/>
    <lineage>
        <taxon>Bacteria</taxon>
        <taxon>Fusobacteriati</taxon>
        <taxon>Fusobacteriota</taxon>
        <taxon>Fusobacteriia</taxon>
        <taxon>Fusobacteriales</taxon>
        <taxon>Fusobacteriaceae</taxon>
        <taxon>Fusobacterium</taxon>
    </lineage>
</organism>
<dbReference type="AlphaFoldDB" id="A0A414PWY6"/>
<dbReference type="CDD" id="cd00714">
    <property type="entry name" value="GFAT"/>
    <property type="match status" value="1"/>
</dbReference>
<dbReference type="Pfam" id="PF01380">
    <property type="entry name" value="SIS"/>
    <property type="match status" value="2"/>
</dbReference>
<dbReference type="FunFam" id="3.60.20.10:FF:000006">
    <property type="entry name" value="Glutamine--fructose-6-phosphate aminotransferase [isomerizing]"/>
    <property type="match status" value="1"/>
</dbReference>
<evidence type="ECO:0000256" key="9">
    <source>
        <dbReference type="ARBA" id="ARBA00022962"/>
    </source>
</evidence>
<dbReference type="InterPro" id="IPR046348">
    <property type="entry name" value="SIS_dom_sf"/>
</dbReference>
<comment type="function">
    <text evidence="10">Catalyzes the first step in hexosamine metabolism, converting fructose-6P into glucosamine-6P using glutamine as a nitrogen source.</text>
</comment>
<dbReference type="GO" id="GO:0005975">
    <property type="term" value="P:carbohydrate metabolic process"/>
    <property type="evidence" value="ECO:0007669"/>
    <property type="project" value="UniProtKB-UniRule"/>
</dbReference>
<reference evidence="14 15" key="1">
    <citation type="submission" date="2018-08" db="EMBL/GenBank/DDBJ databases">
        <title>A genome reference for cultivated species of the human gut microbiota.</title>
        <authorList>
            <person name="Zou Y."/>
            <person name="Xue W."/>
            <person name="Luo G."/>
        </authorList>
    </citation>
    <scope>NUCLEOTIDE SEQUENCE [LARGE SCALE GENOMIC DNA]</scope>
    <source>
        <strain evidence="14 15">AM25-1</strain>
    </source>
</reference>
<feature type="coiled-coil region" evidence="11">
    <location>
        <begin position="437"/>
        <end position="464"/>
    </location>
</feature>
<evidence type="ECO:0000256" key="4">
    <source>
        <dbReference type="ARBA" id="ARBA00016090"/>
    </source>
</evidence>
<keyword evidence="11" id="KW-0175">Coiled coil</keyword>
<evidence type="ECO:0000313" key="14">
    <source>
        <dbReference type="EMBL" id="RHF72981.1"/>
    </source>
</evidence>
<keyword evidence="7 10" id="KW-0808">Transferase</keyword>
<evidence type="ECO:0000313" key="15">
    <source>
        <dbReference type="Proteomes" id="UP000284676"/>
    </source>
</evidence>
<dbReference type="FunFam" id="3.40.50.10490:FF:000001">
    <property type="entry name" value="Glutamine--fructose-6-phosphate aminotransferase [isomerizing]"/>
    <property type="match status" value="1"/>
</dbReference>
<dbReference type="HAMAP" id="MF_00164">
    <property type="entry name" value="GlmS"/>
    <property type="match status" value="1"/>
</dbReference>
<dbReference type="Proteomes" id="UP000284676">
    <property type="component" value="Unassembled WGS sequence"/>
</dbReference>
<dbReference type="SUPFAM" id="SSF56235">
    <property type="entry name" value="N-terminal nucleophile aminohydrolases (Ntn hydrolases)"/>
    <property type="match status" value="1"/>
</dbReference>
<dbReference type="InterPro" id="IPR029055">
    <property type="entry name" value="Ntn_hydrolases_N"/>
</dbReference>
<dbReference type="PROSITE" id="PS51278">
    <property type="entry name" value="GATASE_TYPE_2"/>
    <property type="match status" value="1"/>
</dbReference>
<evidence type="ECO:0000256" key="1">
    <source>
        <dbReference type="ARBA" id="ARBA00001031"/>
    </source>
</evidence>
<dbReference type="GO" id="GO:0097367">
    <property type="term" value="F:carbohydrate derivative binding"/>
    <property type="evidence" value="ECO:0007669"/>
    <property type="project" value="InterPro"/>
</dbReference>
<comment type="subunit">
    <text evidence="10">Homodimer.</text>
</comment>
<evidence type="ECO:0000256" key="6">
    <source>
        <dbReference type="ARBA" id="ARBA00022576"/>
    </source>
</evidence>
<dbReference type="CDD" id="cd05009">
    <property type="entry name" value="SIS_GlmS_GlmD_2"/>
    <property type="match status" value="1"/>
</dbReference>
<evidence type="ECO:0000256" key="10">
    <source>
        <dbReference type="HAMAP-Rule" id="MF_00164"/>
    </source>
</evidence>
<dbReference type="GO" id="GO:0004360">
    <property type="term" value="F:glutamine-fructose-6-phosphate transaminase (isomerizing) activity"/>
    <property type="evidence" value="ECO:0007669"/>
    <property type="project" value="UniProtKB-UniRule"/>
</dbReference>
<keyword evidence="5 10" id="KW-0963">Cytoplasm</keyword>
<feature type="initiator methionine" description="Removed" evidence="10">
    <location>
        <position position="1"/>
    </location>
</feature>
<dbReference type="InterPro" id="IPR035466">
    <property type="entry name" value="GlmS/AgaS_SIS"/>
</dbReference>
<dbReference type="GO" id="GO:0006002">
    <property type="term" value="P:fructose 6-phosphate metabolic process"/>
    <property type="evidence" value="ECO:0007669"/>
    <property type="project" value="TreeGrafter"/>
</dbReference>
<dbReference type="PANTHER" id="PTHR10937">
    <property type="entry name" value="GLUCOSAMINE--FRUCTOSE-6-PHOSPHATE AMINOTRANSFERASE, ISOMERIZING"/>
    <property type="match status" value="1"/>
</dbReference>
<dbReference type="GO" id="GO:0005829">
    <property type="term" value="C:cytosol"/>
    <property type="evidence" value="ECO:0007669"/>
    <property type="project" value="TreeGrafter"/>
</dbReference>
<keyword evidence="8" id="KW-0677">Repeat</keyword>
<accession>A0A414PWY6</accession>
<dbReference type="InterPro" id="IPR047084">
    <property type="entry name" value="GFAT_N"/>
</dbReference>
<dbReference type="InterPro" id="IPR035490">
    <property type="entry name" value="GlmS/FrlB_SIS"/>
</dbReference>
<feature type="domain" description="SIS" evidence="13">
    <location>
        <begin position="283"/>
        <end position="424"/>
    </location>
</feature>
<dbReference type="Gene3D" id="3.60.20.10">
    <property type="entry name" value="Glutamine Phosphoribosylpyrophosphate, subunit 1, domain 1"/>
    <property type="match status" value="1"/>
</dbReference>
<dbReference type="GO" id="GO:0006487">
    <property type="term" value="P:protein N-linked glycosylation"/>
    <property type="evidence" value="ECO:0007669"/>
    <property type="project" value="TreeGrafter"/>
</dbReference>
<keyword evidence="6 10" id="KW-0032">Aminotransferase</keyword>
<gene>
    <name evidence="10 14" type="primary">glmS</name>
    <name evidence="14" type="ORF">DW663_05520</name>
</gene>
<proteinExistence type="inferred from homology"/>
<name>A0A414PWY6_FUSMR</name>
<dbReference type="SUPFAM" id="SSF53697">
    <property type="entry name" value="SIS domain"/>
    <property type="match status" value="1"/>
</dbReference>
<protein>
    <recommendedName>
        <fullName evidence="4 10">Glutamine--fructose-6-phosphate aminotransferase [isomerizing]</fullName>
        <ecNumber evidence="3 10">2.6.1.16</ecNumber>
    </recommendedName>
    <alternativeName>
        <fullName evidence="10">D-fructose-6-phosphate amidotransferase</fullName>
    </alternativeName>
    <alternativeName>
        <fullName evidence="10">GFAT</fullName>
    </alternativeName>
    <alternativeName>
        <fullName evidence="10">Glucosamine-6-phosphate synthase</fullName>
    </alternativeName>
    <alternativeName>
        <fullName evidence="10">Hexosephosphate aminotransferase</fullName>
    </alternativeName>
    <alternativeName>
        <fullName evidence="10">L-glutamine--D-fructose-6-phosphate amidotransferase</fullName>
    </alternativeName>
</protein>
<feature type="active site" description="Nucleophile; for GATase activity" evidence="10">
    <location>
        <position position="2"/>
    </location>
</feature>
<dbReference type="NCBIfam" id="NF001484">
    <property type="entry name" value="PRK00331.1"/>
    <property type="match status" value="1"/>
</dbReference>
<dbReference type="EC" id="2.6.1.16" evidence="3 10"/>
<comment type="subcellular location">
    <subcellularLocation>
        <location evidence="2 10">Cytoplasm</location>
    </subcellularLocation>
</comment>
<evidence type="ECO:0000256" key="3">
    <source>
        <dbReference type="ARBA" id="ARBA00012916"/>
    </source>
</evidence>
<dbReference type="InterPro" id="IPR017932">
    <property type="entry name" value="GATase_2_dom"/>
</dbReference>
<feature type="domain" description="SIS" evidence="13">
    <location>
        <begin position="457"/>
        <end position="598"/>
    </location>
</feature>